<name>T0MII7_9MICR</name>
<dbReference type="SUPFAM" id="SSF52058">
    <property type="entry name" value="L domain-like"/>
    <property type="match status" value="1"/>
</dbReference>
<reference evidence="3 4" key="1">
    <citation type="journal article" date="2013" name="BMC Genomics">
        <title>Genome sequencing and comparative genomics of honey bee microsporidia, Nosema apis reveal novel insights into host-parasite interactions.</title>
        <authorList>
            <person name="Chen Yp."/>
            <person name="Pettis J.S."/>
            <person name="Zhao Y."/>
            <person name="Liu X."/>
            <person name="Tallon L.J."/>
            <person name="Sadzewicz L.D."/>
            <person name="Li R."/>
            <person name="Zheng H."/>
            <person name="Huang S."/>
            <person name="Zhang X."/>
            <person name="Hamilton M.C."/>
            <person name="Pernal S.F."/>
            <person name="Melathopoulos A.P."/>
            <person name="Yan X."/>
            <person name="Evans J.D."/>
        </authorList>
    </citation>
    <scope>NUCLEOTIDE SEQUENCE [LARGE SCALE GENOMIC DNA]</scope>
    <source>
        <strain evidence="3 4">BRL 01</strain>
    </source>
</reference>
<dbReference type="Gene3D" id="3.80.10.10">
    <property type="entry name" value="Ribonuclease Inhibitor"/>
    <property type="match status" value="2"/>
</dbReference>
<keyword evidence="1" id="KW-0433">Leucine-rich repeat</keyword>
<dbReference type="OrthoDB" id="266138at2759"/>
<proteinExistence type="predicted"/>
<dbReference type="VEuPathDB" id="MicrosporidiaDB:NAPIS_ORF01622"/>
<protein>
    <submittedName>
        <fullName evidence="3">Leucine-rich repeat-containing protein</fullName>
    </submittedName>
</protein>
<evidence type="ECO:0000256" key="2">
    <source>
        <dbReference type="ARBA" id="ARBA00022737"/>
    </source>
</evidence>
<dbReference type="AlphaFoldDB" id="T0MII7"/>
<accession>T0MII7</accession>
<dbReference type="PANTHER" id="PTHR48051:SF1">
    <property type="entry name" value="RAS SUPPRESSOR PROTEIN 1"/>
    <property type="match status" value="1"/>
</dbReference>
<dbReference type="Pfam" id="PF12799">
    <property type="entry name" value="LRR_4"/>
    <property type="match status" value="1"/>
</dbReference>
<dbReference type="Proteomes" id="UP000053780">
    <property type="component" value="Unassembled WGS sequence"/>
</dbReference>
<dbReference type="InterPro" id="IPR032675">
    <property type="entry name" value="LRR_dom_sf"/>
</dbReference>
<dbReference type="InterPro" id="IPR050216">
    <property type="entry name" value="LRR_domain-containing"/>
</dbReference>
<dbReference type="InterPro" id="IPR001611">
    <property type="entry name" value="Leu-rich_rpt"/>
</dbReference>
<dbReference type="SMART" id="SM00369">
    <property type="entry name" value="LRR_TYP"/>
    <property type="match status" value="5"/>
</dbReference>
<keyword evidence="4" id="KW-1185">Reference proteome</keyword>
<dbReference type="Pfam" id="PF00560">
    <property type="entry name" value="LRR_1"/>
    <property type="match status" value="1"/>
</dbReference>
<dbReference type="HOGENOM" id="CLU_809156_0_0_1"/>
<dbReference type="InterPro" id="IPR025875">
    <property type="entry name" value="Leu-rich_rpt_4"/>
</dbReference>
<evidence type="ECO:0000313" key="3">
    <source>
        <dbReference type="EMBL" id="EQB60805.1"/>
    </source>
</evidence>
<dbReference type="InterPro" id="IPR003591">
    <property type="entry name" value="Leu-rich_rpt_typical-subtyp"/>
</dbReference>
<evidence type="ECO:0000313" key="4">
    <source>
        <dbReference type="Proteomes" id="UP000053780"/>
    </source>
</evidence>
<dbReference type="PROSITE" id="PS51450">
    <property type="entry name" value="LRR"/>
    <property type="match status" value="3"/>
</dbReference>
<dbReference type="GO" id="GO:0005737">
    <property type="term" value="C:cytoplasm"/>
    <property type="evidence" value="ECO:0007669"/>
    <property type="project" value="TreeGrafter"/>
</dbReference>
<dbReference type="EMBL" id="KE647233">
    <property type="protein sequence ID" value="EQB60805.1"/>
    <property type="molecule type" value="Genomic_DNA"/>
</dbReference>
<sequence length="343" mass="40801">MDNLMFLRLSSNMIKYVPIEFVNLKNLKYLSLAHNKIKEIPENFNNLTKLKCFNIFDNNLQKVPDAIYKMNFKYLNIGNNNINELKSFQNTYIKELSLNQNMISLFPELNINIKILNLNNNKIAKLPDDLHKYIDLEYLDLSFNEIKYISKSFLNHKYKFKYLNLKGNFIQQKGNSKFLGQDDLRKYFQEIIVLDENVENRNKFFKTNSLINLSEKKDLDEDFSINSEREIKNFQSLELNLNYIDINQNDCLTFNNINNQLEEKPITQNLKENYTNDTLKINDVKKLNFGKNKIDDVELANEIDYSLCIIDKDKILHPNENLKNLNLMNYLTLMKKKIKIREQ</sequence>
<gene>
    <name evidence="3" type="ORF">NAPIS_ORF01622</name>
</gene>
<dbReference type="PANTHER" id="PTHR48051">
    <property type="match status" value="1"/>
</dbReference>
<dbReference type="SMART" id="SM00365">
    <property type="entry name" value="LRR_SD22"/>
    <property type="match status" value="3"/>
</dbReference>
<evidence type="ECO:0000256" key="1">
    <source>
        <dbReference type="ARBA" id="ARBA00022614"/>
    </source>
</evidence>
<keyword evidence="2" id="KW-0677">Repeat</keyword>
<organism evidence="3 4">
    <name type="scientific">Vairimorpha apis BRL 01</name>
    <dbReference type="NCBI Taxonomy" id="1037528"/>
    <lineage>
        <taxon>Eukaryota</taxon>
        <taxon>Fungi</taxon>
        <taxon>Fungi incertae sedis</taxon>
        <taxon>Microsporidia</taxon>
        <taxon>Nosematidae</taxon>
        <taxon>Vairimorpha</taxon>
    </lineage>
</organism>